<dbReference type="STRING" id="112901.SAMN04488500_13420"/>
<feature type="transmembrane region" description="Helical" evidence="1">
    <location>
        <begin position="102"/>
        <end position="122"/>
    </location>
</feature>
<evidence type="ECO:0000313" key="2">
    <source>
        <dbReference type="EMBL" id="SMD14591.1"/>
    </source>
</evidence>
<keyword evidence="3" id="KW-1185">Reference proteome</keyword>
<keyword evidence="1" id="KW-0472">Membrane</keyword>
<feature type="transmembrane region" description="Helical" evidence="1">
    <location>
        <begin position="72"/>
        <end position="96"/>
    </location>
</feature>
<dbReference type="EMBL" id="FWXI01000034">
    <property type="protein sequence ID" value="SMD14591.1"/>
    <property type="molecule type" value="Genomic_DNA"/>
</dbReference>
<organism evidence="2 3">
    <name type="scientific">Sporomusa malonica</name>
    <dbReference type="NCBI Taxonomy" id="112901"/>
    <lineage>
        <taxon>Bacteria</taxon>
        <taxon>Bacillati</taxon>
        <taxon>Bacillota</taxon>
        <taxon>Negativicutes</taxon>
        <taxon>Selenomonadales</taxon>
        <taxon>Sporomusaceae</taxon>
        <taxon>Sporomusa</taxon>
    </lineage>
</organism>
<sequence>MLEKNESVIRDYFRIFGMTLTQALVVTIFGVVAAIGNMALKLPLHIPGHRGLFIMLALTACCIMIKKPGAGTLAGFIGGFVTVFVAPGAKGIFAFWDFLLPGVVMDVFVSVIPISVSKWYMIGIAAGLAHLSRLLASYIFGVILNLPMAFLSLGLSVVLVSHLLSGFAGGVIAYFACERVAFLRQISQKCK</sequence>
<reference evidence="2 3" key="1">
    <citation type="submission" date="2017-04" db="EMBL/GenBank/DDBJ databases">
        <authorList>
            <person name="Afonso C.L."/>
            <person name="Miller P.J."/>
            <person name="Scott M.A."/>
            <person name="Spackman E."/>
            <person name="Goraichik I."/>
            <person name="Dimitrov K.M."/>
            <person name="Suarez D.L."/>
            <person name="Swayne D.E."/>
        </authorList>
    </citation>
    <scope>NUCLEOTIDE SEQUENCE [LARGE SCALE GENOMIC DNA]</scope>
    <source>
        <strain evidence="2 3">DSM 5090</strain>
    </source>
</reference>
<protein>
    <recommendedName>
        <fullName evidence="4">Energy-coupling factor transport system substrate-specific component</fullName>
    </recommendedName>
</protein>
<keyword evidence="1" id="KW-0812">Transmembrane</keyword>
<evidence type="ECO:0000256" key="1">
    <source>
        <dbReference type="SAM" id="Phobius"/>
    </source>
</evidence>
<evidence type="ECO:0000313" key="3">
    <source>
        <dbReference type="Proteomes" id="UP000192738"/>
    </source>
</evidence>
<evidence type="ECO:0008006" key="4">
    <source>
        <dbReference type="Google" id="ProtNLM"/>
    </source>
</evidence>
<feature type="transmembrane region" description="Helical" evidence="1">
    <location>
        <begin position="12"/>
        <end position="36"/>
    </location>
</feature>
<dbReference type="AlphaFoldDB" id="A0A1W2EY35"/>
<proteinExistence type="predicted"/>
<keyword evidence="1" id="KW-1133">Transmembrane helix</keyword>
<feature type="transmembrane region" description="Helical" evidence="1">
    <location>
        <begin position="159"/>
        <end position="177"/>
    </location>
</feature>
<dbReference type="Proteomes" id="UP000192738">
    <property type="component" value="Unassembled WGS sequence"/>
</dbReference>
<feature type="transmembrane region" description="Helical" evidence="1">
    <location>
        <begin position="48"/>
        <end position="65"/>
    </location>
</feature>
<gene>
    <name evidence="2" type="ORF">SAMN04488500_13420</name>
</gene>
<accession>A0A1W2EY35</accession>
<feature type="transmembrane region" description="Helical" evidence="1">
    <location>
        <begin position="134"/>
        <end position="153"/>
    </location>
</feature>
<name>A0A1W2EY35_9FIRM</name>